<reference evidence="6 7" key="2">
    <citation type="submission" date="2019-09" db="EMBL/GenBank/DDBJ databases">
        <authorList>
            <person name="Jin C."/>
        </authorList>
    </citation>
    <scope>NUCLEOTIDE SEQUENCE [LARGE SCALE GENOMIC DNA]</scope>
    <source>
        <strain evidence="6 7">BN140002</strain>
    </source>
</reference>
<sequence length="102" mass="11080">NRTANIALLHYRDGEKRYILAPRNLKQGTLLESGATADIKIGNNLPLRNMPTGTTIHAVELKPGGGAKMARSAGSSVQLLGKEGKYAILRMPSSEIRRVDIR</sequence>
<dbReference type="PANTHER" id="PTHR13691:SF5">
    <property type="entry name" value="LARGE RIBOSOMAL SUBUNIT PROTEIN UL2M"/>
    <property type="match status" value="1"/>
</dbReference>
<evidence type="ECO:0000256" key="2">
    <source>
        <dbReference type="ARBA" id="ARBA00022980"/>
    </source>
</evidence>
<dbReference type="PANTHER" id="PTHR13691">
    <property type="entry name" value="RIBOSOMAL PROTEIN L2"/>
    <property type="match status" value="1"/>
</dbReference>
<dbReference type="GO" id="GO:0003723">
    <property type="term" value="F:RNA binding"/>
    <property type="evidence" value="ECO:0007669"/>
    <property type="project" value="TreeGrafter"/>
</dbReference>
<evidence type="ECO:0000259" key="5">
    <source>
        <dbReference type="SMART" id="SM01382"/>
    </source>
</evidence>
<dbReference type="FunFam" id="2.30.30.30:FF:000001">
    <property type="entry name" value="50S ribosomal protein L2"/>
    <property type="match status" value="1"/>
</dbReference>
<dbReference type="EMBL" id="VUOA01000219">
    <property type="protein sequence ID" value="KAA2225468.1"/>
    <property type="molecule type" value="Genomic_DNA"/>
</dbReference>
<evidence type="ECO:0000313" key="6">
    <source>
        <dbReference type="EMBL" id="KAA2225468.1"/>
    </source>
</evidence>
<dbReference type="Gene3D" id="2.40.50.140">
    <property type="entry name" value="Nucleic acid-binding proteins"/>
    <property type="match status" value="1"/>
</dbReference>
<dbReference type="Pfam" id="PF00181">
    <property type="entry name" value="Ribosomal_L2_N"/>
    <property type="match status" value="1"/>
</dbReference>
<gene>
    <name evidence="6" type="ORF">F0L46_25745</name>
</gene>
<dbReference type="SUPFAM" id="SSF50104">
    <property type="entry name" value="Translation proteins SH3-like domain"/>
    <property type="match status" value="1"/>
</dbReference>
<dbReference type="GO" id="GO:0002181">
    <property type="term" value="P:cytoplasmic translation"/>
    <property type="evidence" value="ECO:0007669"/>
    <property type="project" value="TreeGrafter"/>
</dbReference>
<comment type="caution">
    <text evidence="6">The sequence shown here is derived from an EMBL/GenBank/DDBJ whole genome shotgun (WGS) entry which is preliminary data.</text>
</comment>
<dbReference type="InterPro" id="IPR012340">
    <property type="entry name" value="NA-bd_OB-fold"/>
</dbReference>
<feature type="domain" description="Large ribosomal subunit protein uL2 C-terminal" evidence="5">
    <location>
        <begin position="39"/>
        <end position="102"/>
    </location>
</feature>
<keyword evidence="7" id="KW-1185">Reference proteome</keyword>
<dbReference type="Gene3D" id="2.30.30.30">
    <property type="match status" value="1"/>
</dbReference>
<dbReference type="GO" id="GO:1990904">
    <property type="term" value="C:ribonucleoprotein complex"/>
    <property type="evidence" value="ECO:0007669"/>
    <property type="project" value="UniProtKB-KW"/>
</dbReference>
<evidence type="ECO:0000256" key="3">
    <source>
        <dbReference type="ARBA" id="ARBA00023274"/>
    </source>
</evidence>
<organism evidence="6 7">
    <name type="scientific">Salinarimonas soli</name>
    <dbReference type="NCBI Taxonomy" id="1638099"/>
    <lineage>
        <taxon>Bacteria</taxon>
        <taxon>Pseudomonadati</taxon>
        <taxon>Pseudomonadota</taxon>
        <taxon>Alphaproteobacteria</taxon>
        <taxon>Hyphomicrobiales</taxon>
        <taxon>Salinarimonadaceae</taxon>
        <taxon>Salinarimonas</taxon>
    </lineage>
</organism>
<dbReference type="InterPro" id="IPR002171">
    <property type="entry name" value="Ribosomal_uL2"/>
</dbReference>
<accession>A0A5B2UG86</accession>
<evidence type="ECO:0000313" key="7">
    <source>
        <dbReference type="Proteomes" id="UP000323142"/>
    </source>
</evidence>
<dbReference type="SUPFAM" id="SSF50249">
    <property type="entry name" value="Nucleic acid-binding proteins"/>
    <property type="match status" value="1"/>
</dbReference>
<keyword evidence="3" id="KW-0687">Ribonucleoprotein</keyword>
<keyword evidence="2 6" id="KW-0689">Ribosomal protein</keyword>
<feature type="non-terminal residue" evidence="6">
    <location>
        <position position="102"/>
    </location>
</feature>
<dbReference type="GO" id="GO:0003735">
    <property type="term" value="F:structural constituent of ribosome"/>
    <property type="evidence" value="ECO:0007669"/>
    <property type="project" value="InterPro"/>
</dbReference>
<reference evidence="6 7" key="1">
    <citation type="submission" date="2019-09" db="EMBL/GenBank/DDBJ databases">
        <title>Salinarimonas rosea gen. nov., sp. nov., a new member of the a-2 subgroup of the Proteobacteria.</title>
        <authorList>
            <person name="Liu J."/>
        </authorList>
    </citation>
    <scope>NUCLEOTIDE SEQUENCE [LARGE SCALE GENOMIC DNA]</scope>
    <source>
        <strain evidence="6 7">BN140002</strain>
    </source>
</reference>
<dbReference type="GO" id="GO:0005840">
    <property type="term" value="C:ribosome"/>
    <property type="evidence" value="ECO:0007669"/>
    <property type="project" value="UniProtKB-KW"/>
</dbReference>
<evidence type="ECO:0000256" key="4">
    <source>
        <dbReference type="ARBA" id="ARBA00035459"/>
    </source>
</evidence>
<dbReference type="SMART" id="SM01382">
    <property type="entry name" value="Ribosomal_L2_C"/>
    <property type="match status" value="1"/>
</dbReference>
<dbReference type="AlphaFoldDB" id="A0A5B2UG86"/>
<dbReference type="InterPro" id="IPR022666">
    <property type="entry name" value="Ribosomal_uL2_RNA-bd_dom"/>
</dbReference>
<name>A0A5B2UG86_9HYPH</name>
<proteinExistence type="inferred from homology"/>
<dbReference type="InterPro" id="IPR022669">
    <property type="entry name" value="Ribosomal_uL2_C"/>
</dbReference>
<feature type="non-terminal residue" evidence="6">
    <location>
        <position position="1"/>
    </location>
</feature>
<protein>
    <recommendedName>
        <fullName evidence="4">50S ribosomal protein L2</fullName>
    </recommendedName>
</protein>
<dbReference type="Proteomes" id="UP000323142">
    <property type="component" value="Unassembled WGS sequence"/>
</dbReference>
<comment type="similarity">
    <text evidence="1">Belongs to the universal ribosomal protein uL2 family.</text>
</comment>
<dbReference type="InterPro" id="IPR008991">
    <property type="entry name" value="Translation_prot_SH3-like_sf"/>
</dbReference>
<evidence type="ECO:0000256" key="1">
    <source>
        <dbReference type="ARBA" id="ARBA00005636"/>
    </source>
</evidence>
<dbReference type="Pfam" id="PF03947">
    <property type="entry name" value="Ribosomal_L2_C"/>
    <property type="match status" value="1"/>
</dbReference>
<dbReference type="InterPro" id="IPR014722">
    <property type="entry name" value="Rib_uL2_dom2"/>
</dbReference>